<reference evidence="2" key="1">
    <citation type="submission" date="2020-12" db="EMBL/GenBank/DDBJ databases">
        <authorList>
            <consortium name="Molecular Ecology Group"/>
        </authorList>
    </citation>
    <scope>NUCLEOTIDE SEQUENCE</scope>
    <source>
        <strain evidence="2">TBG_1078</strain>
    </source>
</reference>
<evidence type="ECO:0000256" key="1">
    <source>
        <dbReference type="SAM" id="MobiDB-lite"/>
    </source>
</evidence>
<feature type="region of interest" description="Disordered" evidence="1">
    <location>
        <begin position="156"/>
        <end position="280"/>
    </location>
</feature>
<evidence type="ECO:0000313" key="2">
    <source>
        <dbReference type="EMBL" id="CAD7680382.1"/>
    </source>
</evidence>
<feature type="compositionally biased region" description="Low complexity" evidence="1">
    <location>
        <begin position="242"/>
        <end position="251"/>
    </location>
</feature>
<name>A0A811YSK4_NYCPR</name>
<protein>
    <submittedName>
        <fullName evidence="2">(raccoon dog) hypothetical protein</fullName>
    </submittedName>
</protein>
<comment type="caution">
    <text evidence="2">The sequence shown here is derived from an EMBL/GenBank/DDBJ whole genome shotgun (WGS) entry which is preliminary data.</text>
</comment>
<gene>
    <name evidence="2" type="ORF">NYPRO_LOCUS13180</name>
</gene>
<keyword evidence="3" id="KW-1185">Reference proteome</keyword>
<accession>A0A811YSK4</accession>
<proteinExistence type="predicted"/>
<sequence length="360" mass="38086">MVGAVSAQQNKKTCKRIIVEETSHPLQRSDCLQTGEELQISTQCLPFDLWKESKSFKRNSHDTCFSSWSTRVFPFSFPKSHRYKSSKFSCKAARSSSALKKTRMYNQVWTAGDRNGFRVEKIRKGKRPPGLETAEGGRAAFLPRAGGNLLSTVATTPGKQKIARAGERRRLPAARARGQLPLREPGPSRLQAPGRGGARRLGAQGQACSASRRGKGRPAAPRKGLEASRASGQRRPPLPGTAVAAAEAGVGRPALEPPVVRGPRGAGRGAGAGGARGGGGGAGLCSLECDRGSPFQGWPTPVGGAAPPPLSLQRTHVCAPLRSEERGLWAPVPGRESAPAEGAPPSRHAPHLHQVDLPVS</sequence>
<dbReference type="AlphaFoldDB" id="A0A811YSK4"/>
<dbReference type="EMBL" id="CAJHUB010000749">
    <property type="protein sequence ID" value="CAD7680382.1"/>
    <property type="molecule type" value="Genomic_DNA"/>
</dbReference>
<feature type="region of interest" description="Disordered" evidence="1">
    <location>
        <begin position="328"/>
        <end position="360"/>
    </location>
</feature>
<evidence type="ECO:0000313" key="3">
    <source>
        <dbReference type="Proteomes" id="UP000645828"/>
    </source>
</evidence>
<dbReference type="Proteomes" id="UP000645828">
    <property type="component" value="Unassembled WGS sequence"/>
</dbReference>
<feature type="compositionally biased region" description="Gly residues" evidence="1">
    <location>
        <begin position="264"/>
        <end position="280"/>
    </location>
</feature>
<organism evidence="2 3">
    <name type="scientific">Nyctereutes procyonoides</name>
    <name type="common">Raccoon dog</name>
    <name type="synonym">Canis procyonoides</name>
    <dbReference type="NCBI Taxonomy" id="34880"/>
    <lineage>
        <taxon>Eukaryota</taxon>
        <taxon>Metazoa</taxon>
        <taxon>Chordata</taxon>
        <taxon>Craniata</taxon>
        <taxon>Vertebrata</taxon>
        <taxon>Euteleostomi</taxon>
        <taxon>Mammalia</taxon>
        <taxon>Eutheria</taxon>
        <taxon>Laurasiatheria</taxon>
        <taxon>Carnivora</taxon>
        <taxon>Caniformia</taxon>
        <taxon>Canidae</taxon>
        <taxon>Nyctereutes</taxon>
    </lineage>
</organism>